<dbReference type="InterPro" id="IPR051615">
    <property type="entry name" value="Transcr_Regulatory_Elem"/>
</dbReference>
<evidence type="ECO:0000256" key="1">
    <source>
        <dbReference type="ARBA" id="ARBA00022723"/>
    </source>
</evidence>
<name>A0A9W9CPR9_9PLEO</name>
<proteinExistence type="predicted"/>
<dbReference type="AlphaFoldDB" id="A0A9W9CPR9"/>
<dbReference type="PANTHER" id="PTHR31313">
    <property type="entry name" value="TY1 ENHANCER ACTIVATOR"/>
    <property type="match status" value="1"/>
</dbReference>
<evidence type="ECO:0000256" key="5">
    <source>
        <dbReference type="ARBA" id="ARBA00023163"/>
    </source>
</evidence>
<evidence type="ECO:0000256" key="7">
    <source>
        <dbReference type="SAM" id="MobiDB-lite"/>
    </source>
</evidence>
<dbReference type="OrthoDB" id="2154091at2759"/>
<evidence type="ECO:0000313" key="8">
    <source>
        <dbReference type="EMBL" id="KAJ4375156.1"/>
    </source>
</evidence>
<feature type="compositionally biased region" description="Low complexity" evidence="7">
    <location>
        <begin position="70"/>
        <end position="83"/>
    </location>
</feature>
<dbReference type="PANTHER" id="PTHR31313:SF81">
    <property type="entry name" value="TY1 ENHANCER ACTIVATOR"/>
    <property type="match status" value="1"/>
</dbReference>
<keyword evidence="5" id="KW-0804">Transcription</keyword>
<dbReference type="EMBL" id="JAPEUY010000003">
    <property type="protein sequence ID" value="KAJ4375156.1"/>
    <property type="molecule type" value="Genomic_DNA"/>
</dbReference>
<keyword evidence="3" id="KW-0805">Transcription regulation</keyword>
<comment type="caution">
    <text evidence="8">The sequence shown here is derived from an EMBL/GenBank/DDBJ whole genome shotgun (WGS) entry which is preliminary data.</text>
</comment>
<evidence type="ECO:0000256" key="4">
    <source>
        <dbReference type="ARBA" id="ARBA00023125"/>
    </source>
</evidence>
<evidence type="ECO:0000256" key="6">
    <source>
        <dbReference type="ARBA" id="ARBA00023242"/>
    </source>
</evidence>
<keyword evidence="2" id="KW-0862">Zinc</keyword>
<dbReference type="CDD" id="cd12148">
    <property type="entry name" value="fungal_TF_MHR"/>
    <property type="match status" value="1"/>
</dbReference>
<keyword evidence="6" id="KW-0539">Nucleus</keyword>
<evidence type="ECO:0000256" key="3">
    <source>
        <dbReference type="ARBA" id="ARBA00023015"/>
    </source>
</evidence>
<organism evidence="8 9">
    <name type="scientific">Neocucurbitaria cava</name>
    <dbReference type="NCBI Taxonomy" id="798079"/>
    <lineage>
        <taxon>Eukaryota</taxon>
        <taxon>Fungi</taxon>
        <taxon>Dikarya</taxon>
        <taxon>Ascomycota</taxon>
        <taxon>Pezizomycotina</taxon>
        <taxon>Dothideomycetes</taxon>
        <taxon>Pleosporomycetidae</taxon>
        <taxon>Pleosporales</taxon>
        <taxon>Pleosporineae</taxon>
        <taxon>Cucurbitariaceae</taxon>
        <taxon>Neocucurbitaria</taxon>
    </lineage>
</organism>
<evidence type="ECO:0000313" key="9">
    <source>
        <dbReference type="Proteomes" id="UP001140560"/>
    </source>
</evidence>
<feature type="compositionally biased region" description="Basic and acidic residues" evidence="7">
    <location>
        <begin position="56"/>
        <end position="67"/>
    </location>
</feature>
<dbReference type="Proteomes" id="UP001140560">
    <property type="component" value="Unassembled WGS sequence"/>
</dbReference>
<keyword evidence="1" id="KW-0479">Metal-binding</keyword>
<keyword evidence="9" id="KW-1185">Reference proteome</keyword>
<dbReference type="GO" id="GO:0003677">
    <property type="term" value="F:DNA binding"/>
    <property type="evidence" value="ECO:0007669"/>
    <property type="project" value="UniProtKB-KW"/>
</dbReference>
<feature type="region of interest" description="Disordered" evidence="7">
    <location>
        <begin position="53"/>
        <end position="88"/>
    </location>
</feature>
<evidence type="ECO:0000256" key="2">
    <source>
        <dbReference type="ARBA" id="ARBA00022833"/>
    </source>
</evidence>
<gene>
    <name evidence="8" type="ORF">N0V83_002240</name>
</gene>
<protein>
    <submittedName>
        <fullName evidence="8">Uncharacterized protein</fullName>
    </submittedName>
</protein>
<reference evidence="8" key="1">
    <citation type="submission" date="2022-10" db="EMBL/GenBank/DDBJ databases">
        <title>Tapping the CABI collections for fungal endophytes: first genome assemblies for Collariella, Neodidymelliopsis, Ascochyta clinopodiicola, Didymella pomorum, Didymosphaeria variabile, Neocosmospora piperis and Neocucurbitaria cava.</title>
        <authorList>
            <person name="Hill R."/>
        </authorList>
    </citation>
    <scope>NUCLEOTIDE SEQUENCE</scope>
    <source>
        <strain evidence="8">IMI 356814</strain>
    </source>
</reference>
<sequence length="293" mass="33115">MSLIDPSTCRPVSRPYVEALEGQVATLEIFVARLAAADHNERDQMLSSFQQSSLDHFGEPPDVEERLQSQGQPNDQPNDQPNGHPRGHLLRIDEGFAAQYYGETSFYPIVPKVDVDLPDDLLPDPLYSAADLSQMINTDTALDHSSIEMSLPNSFDTRSPICLRLIQLSLYFGRPPAMHPSEAQIRDSVRVTYPADWDALLNEFIDKDTTRIKFEDGPTFINFFAQLANLSKIIHRMIIDVFENRKDSDPGLKTASIKSIHLALTKWATELPAKLHWNQWVKSTVPSYVLQLQ</sequence>
<keyword evidence="4" id="KW-0238">DNA-binding</keyword>
<dbReference type="GO" id="GO:0046872">
    <property type="term" value="F:metal ion binding"/>
    <property type="evidence" value="ECO:0007669"/>
    <property type="project" value="UniProtKB-KW"/>
</dbReference>
<accession>A0A9W9CPR9</accession>